<evidence type="ECO:0008006" key="3">
    <source>
        <dbReference type="Google" id="ProtNLM"/>
    </source>
</evidence>
<dbReference type="RefSeq" id="WP_114296814.1">
    <property type="nucleotide sequence ID" value="NZ_QPJT01000005.1"/>
</dbReference>
<comment type="caution">
    <text evidence="1">The sequence shown here is derived from an EMBL/GenBank/DDBJ whole genome shotgun (WGS) entry which is preliminary data.</text>
</comment>
<evidence type="ECO:0000313" key="1">
    <source>
        <dbReference type="EMBL" id="RCX18261.1"/>
    </source>
</evidence>
<organism evidence="1 2">
    <name type="scientific">Anaerobacterium chartisolvens</name>
    <dbReference type="NCBI Taxonomy" id="1297424"/>
    <lineage>
        <taxon>Bacteria</taxon>
        <taxon>Bacillati</taxon>
        <taxon>Bacillota</taxon>
        <taxon>Clostridia</taxon>
        <taxon>Eubacteriales</taxon>
        <taxon>Oscillospiraceae</taxon>
        <taxon>Anaerobacterium</taxon>
    </lineage>
</organism>
<gene>
    <name evidence="1" type="ORF">DFR58_10519</name>
</gene>
<sequence>MKNKISILLIFVLIILQLKFLNLSVFAAFSIEDAILRANSDIRLMYGMSYDYYVKGEGANAGHIVNNNGERLNTNLLIGNWDRDGFAYRPSNSEYFKELSQYNIEFNNEDRYFNVFVFGSKPSDAHYLGQDMEGNLFSNVYHPVDIWNNNKAVEEYSWVYQPWLVYTSSNSQQAICTQSDFDLLRIQNIINRQTDAARKQELEEYYEDLGKLVQDYFPLSFEGMNAKFDGSYKTTNWLEYIHIMQPPTYYTWGMGRMWNSGGQYYKTILIPPFKFLDQPDYSATILRTGTEDGADENGEYEAVVEFRVNNCPQSGEVRPPVTIELEGGHITQGAVPGYCILTPEIVEGWVQHRNGTFTVSDKTPVMDGIDWMNRLLTTEGGRGKEYRAGEHVPFVKELDGGVSAYCRIGSDKKTVKSYIRFKWKPNESAEQVKMKVSINMGPNNLTEGASSGNNYDEAVMGISKRLSASGEYVLDYDVVSRDFIYGVNNGQPLNARLELPHNSSGWYDWSASWAEGSQTSGQLDKLLSDPSSIAGSMDYGVEYDPISTSETSVSKLPSISWTTKKSHFGFEPSTGRFKSNGSFSYGSGYAANGNNPLARFKLDSFGEIFRTARYSAYRSYHSHSSSCYNSEGVRVCGRSSGPYNHVSGTVTQTARFPYCSDTVEIQSMTYNGKGMPLINLKKDERTEGTGAGAGAKRKIVWEGDRWGIPVVRYMRSIDRQGNTSSLSVVPGNHGGQRIFQHLDSAEVSYSVDTSFAGHFQADRDNAYNNEGNYKGYGFKYAPFATDRQLQRYAYPIKSGYFYVPYAVYRVSIKTEIYKREGQQTEHNSIVNSVKSSFVLDIGLPTMKRNGDAVIDTDGRKYGSYPVQIGQQYSKSERKLEYGRGPENNAGMYLTGSEEQLLGNTDPLFKRILEGWTYSGTQGSWGGTDSAASYKYREYVSEADIYKIEEQTTLTFTVNPEKLKFYIIPKTADGVYGISVSFGEFTNTRTRGPDGSAAQPVKLNGAGQTDVVAFTVVGSMYDD</sequence>
<evidence type="ECO:0000313" key="2">
    <source>
        <dbReference type="Proteomes" id="UP000253034"/>
    </source>
</evidence>
<keyword evidence="2" id="KW-1185">Reference proteome</keyword>
<dbReference type="Proteomes" id="UP000253034">
    <property type="component" value="Unassembled WGS sequence"/>
</dbReference>
<name>A0A369BA34_9FIRM</name>
<accession>A0A369BA34</accession>
<protein>
    <recommendedName>
        <fullName evidence="3">DUF5704 domain-containing protein</fullName>
    </recommendedName>
</protein>
<proteinExistence type="predicted"/>
<dbReference type="AlphaFoldDB" id="A0A369BA34"/>
<reference evidence="1 2" key="1">
    <citation type="submission" date="2018-07" db="EMBL/GenBank/DDBJ databases">
        <title>Genomic Encyclopedia of Type Strains, Phase IV (KMG-IV): sequencing the most valuable type-strain genomes for metagenomic binning, comparative biology and taxonomic classification.</title>
        <authorList>
            <person name="Goeker M."/>
        </authorList>
    </citation>
    <scope>NUCLEOTIDE SEQUENCE [LARGE SCALE GENOMIC DNA]</scope>
    <source>
        <strain evidence="1 2">DSM 27016</strain>
    </source>
</reference>
<dbReference type="EMBL" id="QPJT01000005">
    <property type="protein sequence ID" value="RCX18261.1"/>
    <property type="molecule type" value="Genomic_DNA"/>
</dbReference>
<dbReference type="OrthoDB" id="2083791at2"/>
<dbReference type="NCBIfam" id="NF047340">
    <property type="entry name" value="Athe_2463_dom"/>
    <property type="match status" value="1"/>
</dbReference>